<evidence type="ECO:0000256" key="5">
    <source>
        <dbReference type="ARBA" id="ARBA00022989"/>
    </source>
</evidence>
<comment type="function">
    <text evidence="7">Part of the tripartite ATP-independent periplasmic (TRAP) transport system.</text>
</comment>
<evidence type="ECO:0000259" key="8">
    <source>
        <dbReference type="Pfam" id="PF06808"/>
    </source>
</evidence>
<feature type="transmembrane region" description="Helical" evidence="7">
    <location>
        <begin position="143"/>
        <end position="168"/>
    </location>
</feature>
<dbReference type="OrthoDB" id="7912553at2"/>
<evidence type="ECO:0000256" key="1">
    <source>
        <dbReference type="ARBA" id="ARBA00004429"/>
    </source>
</evidence>
<proteinExistence type="inferred from homology"/>
<accession>A0A1I5JUU0</accession>
<dbReference type="EMBL" id="FOVR01000012">
    <property type="protein sequence ID" value="SFO76592.1"/>
    <property type="molecule type" value="Genomic_DNA"/>
</dbReference>
<keyword evidence="4 7" id="KW-0812">Transmembrane</keyword>
<dbReference type="Proteomes" id="UP000199236">
    <property type="component" value="Unassembled WGS sequence"/>
</dbReference>
<feature type="transmembrane region" description="Helical" evidence="7">
    <location>
        <begin position="278"/>
        <end position="300"/>
    </location>
</feature>
<feature type="transmembrane region" description="Helical" evidence="7">
    <location>
        <begin position="7"/>
        <end position="40"/>
    </location>
</feature>
<keyword evidence="2" id="KW-1003">Cell membrane</keyword>
<keyword evidence="3 7" id="KW-0997">Cell inner membrane</keyword>
<evidence type="ECO:0000256" key="6">
    <source>
        <dbReference type="ARBA" id="ARBA00023136"/>
    </source>
</evidence>
<keyword evidence="6 7" id="KW-0472">Membrane</keyword>
<keyword evidence="7" id="KW-0813">Transport</keyword>
<evidence type="ECO:0000313" key="10">
    <source>
        <dbReference type="Proteomes" id="UP000199236"/>
    </source>
</evidence>
<feature type="transmembrane region" description="Helical" evidence="7">
    <location>
        <begin position="108"/>
        <end position="131"/>
    </location>
</feature>
<dbReference type="STRING" id="655353.SAMN04488056_112113"/>
<feature type="transmembrane region" description="Helical" evidence="7">
    <location>
        <begin position="366"/>
        <end position="388"/>
    </location>
</feature>
<feature type="transmembrane region" description="Helical" evidence="7">
    <location>
        <begin position="174"/>
        <end position="199"/>
    </location>
</feature>
<comment type="subcellular location">
    <subcellularLocation>
        <location evidence="1 7">Cell inner membrane</location>
        <topology evidence="1 7">Multi-pass membrane protein</topology>
    </subcellularLocation>
</comment>
<feature type="domain" description="TRAP C4-dicarboxylate transport system permease DctM subunit" evidence="8">
    <location>
        <begin position="13"/>
        <end position="424"/>
    </location>
</feature>
<feature type="transmembrane region" description="Helical" evidence="7">
    <location>
        <begin position="52"/>
        <end position="72"/>
    </location>
</feature>
<gene>
    <name evidence="9" type="ORF">SAMN04488056_112113</name>
</gene>
<keyword evidence="5 7" id="KW-1133">Transmembrane helix</keyword>
<comment type="subunit">
    <text evidence="7">The complex comprises the extracytoplasmic solute receptor protein and the two transmembrane proteins.</text>
</comment>
<evidence type="ECO:0000313" key="9">
    <source>
        <dbReference type="EMBL" id="SFO76592.1"/>
    </source>
</evidence>
<sequence length="434" mass="45881">MDTNLVIMILLPLFLVFMFSGIPIAIGIGLSSLAAILVILPFDMVAFQGAQKMFGGINSFGMLAVPFFMLAGNIMNHGGIARKLIDLALMFGGRMPGALAHANVMGNMLFGTLSGSGMACTAAIGGTMAPIQKEKGYNPAFSAAINIASGPVGMLIPPSGLLILFSIVSGGVSVAGLFMGGWIPGILWGVAVMIVAYFMAKKHNLPTEKSDRTFGQKLKVFWDAVPALMLIVIVMGGIVGGVFTATEGAAVAVVYSLLLSFYYRTISGKMLLKTLSDTALTTGVILFLVAVSSLMSWIMAYAQIPQMIGETLLQLTDNRIVLLLIINISLLILGTFMDATPAILIFTPILMPICTGMFGMDPIHFGVMMIFNLGIGNITPPVGCVLFVGAAVGDTKIEKIIPFLLPVFAVLFGVLLLVTYVPSLTLFLPRLIGL</sequence>
<keyword evidence="10" id="KW-1185">Reference proteome</keyword>
<feature type="transmembrane region" description="Helical" evidence="7">
    <location>
        <begin position="400"/>
        <end position="421"/>
    </location>
</feature>
<evidence type="ECO:0000256" key="2">
    <source>
        <dbReference type="ARBA" id="ARBA00022475"/>
    </source>
</evidence>
<reference evidence="9 10" key="1">
    <citation type="submission" date="2016-10" db="EMBL/GenBank/DDBJ databases">
        <authorList>
            <person name="de Groot N.N."/>
        </authorList>
    </citation>
    <scope>NUCLEOTIDE SEQUENCE [LARGE SCALE GENOMIC DNA]</scope>
    <source>
        <strain evidence="9 10">CGMCC 1.9157</strain>
    </source>
</reference>
<dbReference type="InterPro" id="IPR010656">
    <property type="entry name" value="DctM"/>
</dbReference>
<evidence type="ECO:0000256" key="4">
    <source>
        <dbReference type="ARBA" id="ARBA00022692"/>
    </source>
</evidence>
<dbReference type="PANTHER" id="PTHR33362:SF2">
    <property type="entry name" value="TRAP TRANSPORTER LARGE PERMEASE PROTEIN"/>
    <property type="match status" value="1"/>
</dbReference>
<dbReference type="NCBIfam" id="TIGR00786">
    <property type="entry name" value="dctM"/>
    <property type="match status" value="1"/>
</dbReference>
<dbReference type="RefSeq" id="WP_090074795.1">
    <property type="nucleotide sequence ID" value="NZ_FOVR01000012.1"/>
</dbReference>
<dbReference type="GO" id="GO:0005886">
    <property type="term" value="C:plasma membrane"/>
    <property type="evidence" value="ECO:0007669"/>
    <property type="project" value="UniProtKB-SubCell"/>
</dbReference>
<feature type="transmembrane region" description="Helical" evidence="7">
    <location>
        <begin position="249"/>
        <end position="266"/>
    </location>
</feature>
<name>A0A1I5JUU0_9HYPH</name>
<dbReference type="Pfam" id="PF06808">
    <property type="entry name" value="DctM"/>
    <property type="match status" value="1"/>
</dbReference>
<evidence type="ECO:0000256" key="7">
    <source>
        <dbReference type="RuleBase" id="RU369079"/>
    </source>
</evidence>
<feature type="transmembrane region" description="Helical" evidence="7">
    <location>
        <begin position="220"/>
        <end position="243"/>
    </location>
</feature>
<evidence type="ECO:0000256" key="3">
    <source>
        <dbReference type="ARBA" id="ARBA00022519"/>
    </source>
</evidence>
<dbReference type="InterPro" id="IPR004681">
    <property type="entry name" value="TRAP_DctM"/>
</dbReference>
<feature type="transmembrane region" description="Helical" evidence="7">
    <location>
        <begin position="320"/>
        <end position="336"/>
    </location>
</feature>
<organism evidence="9 10">
    <name type="scientific">Cohaesibacter marisflavi</name>
    <dbReference type="NCBI Taxonomy" id="655353"/>
    <lineage>
        <taxon>Bacteria</taxon>
        <taxon>Pseudomonadati</taxon>
        <taxon>Pseudomonadota</taxon>
        <taxon>Alphaproteobacteria</taxon>
        <taxon>Hyphomicrobiales</taxon>
        <taxon>Cohaesibacteraceae</taxon>
    </lineage>
</organism>
<dbReference type="PANTHER" id="PTHR33362">
    <property type="entry name" value="SIALIC ACID TRAP TRANSPORTER PERMEASE PROTEIN SIAT-RELATED"/>
    <property type="match status" value="1"/>
</dbReference>
<dbReference type="GO" id="GO:0022857">
    <property type="term" value="F:transmembrane transporter activity"/>
    <property type="evidence" value="ECO:0007669"/>
    <property type="project" value="UniProtKB-UniRule"/>
</dbReference>
<dbReference type="PIRSF" id="PIRSF006066">
    <property type="entry name" value="HI0050"/>
    <property type="match status" value="1"/>
</dbReference>
<dbReference type="AlphaFoldDB" id="A0A1I5JUU0"/>
<protein>
    <recommendedName>
        <fullName evidence="7">TRAP transporter large permease protein</fullName>
    </recommendedName>
</protein>
<comment type="similarity">
    <text evidence="7">Belongs to the TRAP transporter large permease family.</text>
</comment>